<feature type="compositionally biased region" description="Low complexity" evidence="1">
    <location>
        <begin position="6"/>
        <end position="21"/>
    </location>
</feature>
<dbReference type="Proteomes" id="UP000231379">
    <property type="component" value="Unassembled WGS sequence"/>
</dbReference>
<comment type="caution">
    <text evidence="3">The sequence shown here is derived from an EMBL/GenBank/DDBJ whole genome shotgun (WGS) entry which is preliminary data.</text>
</comment>
<accession>A0A2H0U7N4</accession>
<protein>
    <recommendedName>
        <fullName evidence="2">DUF4015 domain-containing protein</fullName>
    </recommendedName>
</protein>
<feature type="region of interest" description="Disordered" evidence="1">
    <location>
        <begin position="1"/>
        <end position="21"/>
    </location>
</feature>
<evidence type="ECO:0000313" key="4">
    <source>
        <dbReference type="Proteomes" id="UP000231379"/>
    </source>
</evidence>
<dbReference type="InterPro" id="IPR025275">
    <property type="entry name" value="DUF4015"/>
</dbReference>
<dbReference type="EMBL" id="PFBM01000015">
    <property type="protein sequence ID" value="PIR82428.1"/>
    <property type="molecule type" value="Genomic_DNA"/>
</dbReference>
<dbReference type="Pfam" id="PF13200">
    <property type="entry name" value="DUF4015"/>
    <property type="match status" value="1"/>
</dbReference>
<gene>
    <name evidence="3" type="ORF">COU20_02435</name>
</gene>
<feature type="domain" description="DUF4015" evidence="2">
    <location>
        <begin position="52"/>
        <end position="99"/>
    </location>
</feature>
<proteinExistence type="predicted"/>
<evidence type="ECO:0000313" key="3">
    <source>
        <dbReference type="EMBL" id="PIR82428.1"/>
    </source>
</evidence>
<name>A0A2H0U7N4_9BACT</name>
<evidence type="ECO:0000259" key="2">
    <source>
        <dbReference type="Pfam" id="PF13200"/>
    </source>
</evidence>
<evidence type="ECO:0000256" key="1">
    <source>
        <dbReference type="SAM" id="MobiDB-lite"/>
    </source>
</evidence>
<reference evidence="4" key="1">
    <citation type="submission" date="2017-09" db="EMBL/GenBank/DDBJ databases">
        <title>Depth-based differentiation of microbial function through sediment-hosted aquifers and enrichment of novel symbionts in the deep terrestrial subsurface.</title>
        <authorList>
            <person name="Probst A.J."/>
            <person name="Ladd B."/>
            <person name="Jarett J.K."/>
            <person name="Geller-Mcgrath D.E."/>
            <person name="Sieber C.M.K."/>
            <person name="Emerson J.B."/>
            <person name="Anantharaman K."/>
            <person name="Thomas B.C."/>
            <person name="Malmstrom R."/>
            <person name="Stieglmeier M."/>
            <person name="Klingl A."/>
            <person name="Woyke T."/>
            <person name="Ryan C.M."/>
            <person name="Banfield J.F."/>
        </authorList>
    </citation>
    <scope>NUCLEOTIDE SEQUENCE [LARGE SCALE GENOMIC DNA]</scope>
</reference>
<organism evidence="3 4">
    <name type="scientific">Candidatus Kaiserbacteria bacterium CG10_big_fil_rev_8_21_14_0_10_59_10</name>
    <dbReference type="NCBI Taxonomy" id="1974612"/>
    <lineage>
        <taxon>Bacteria</taxon>
        <taxon>Candidatus Kaiseribacteriota</taxon>
    </lineage>
</organism>
<sequence length="109" mass="12003">MKTAAERAGATTTKAAGLTHTPIMETVTVPASGTAATTTRQEPTGLYAKRAYKAEVMRPWLQDFNYPVPYTPEMVAAQIQATYDAGLTSWMFWDPANTYTSLRQVLKPE</sequence>
<dbReference type="AlphaFoldDB" id="A0A2H0U7N4"/>